<dbReference type="EC" id="4.2.1.134" evidence="4"/>
<dbReference type="KEGG" id="pfh:PFHG_02827"/>
<evidence type="ECO:0000256" key="6">
    <source>
        <dbReference type="ARBA" id="ARBA00022692"/>
    </source>
</evidence>
<keyword evidence="8 14" id="KW-1133">Transmembrane helix</keyword>
<proteinExistence type="inferred from homology"/>
<name>A0A0L7KCG0_PLAFX</name>
<evidence type="ECO:0000256" key="13">
    <source>
        <dbReference type="ARBA" id="ARBA00036671"/>
    </source>
</evidence>
<dbReference type="AlphaFoldDB" id="A0A0L7KCG0"/>
<sequence>MRYTFLFKKKKKKKKKKRIKCKKKKIVNVYVPPVCIYLKRKKKKKKKRENQVKKMSATIILFTSLQYVFNKEKYPITTFWSNYKNIITITQSLAIFEIFFTIIGIINSVVSIVTIQVFSRLFVVYLIFNFLPNTNKWILSCLIAWAIIDIIRYLFYSLNILNLRFNILASLRKKLPLILYPIGITSEIVCTLASLNNIYATPFLRTYPYSMPNNINFQIDIYYFCIVVLILYIPGSILLYATAVRKSKQKIPIPEKKSDGANKKKI</sequence>
<keyword evidence="11" id="KW-0275">Fatty acid biosynthesis</keyword>
<keyword evidence="7" id="KW-0276">Fatty acid metabolism</keyword>
<keyword evidence="9" id="KW-0443">Lipid metabolism</keyword>
<feature type="transmembrane region" description="Helical" evidence="14">
    <location>
        <begin position="221"/>
        <end position="241"/>
    </location>
</feature>
<evidence type="ECO:0000256" key="7">
    <source>
        <dbReference type="ARBA" id="ARBA00022832"/>
    </source>
</evidence>
<dbReference type="GO" id="GO:0005789">
    <property type="term" value="C:endoplasmic reticulum membrane"/>
    <property type="evidence" value="ECO:0007669"/>
    <property type="project" value="TreeGrafter"/>
</dbReference>
<keyword evidence="10 14" id="KW-0472">Membrane</keyword>
<dbReference type="GO" id="GO:0042761">
    <property type="term" value="P:very long-chain fatty acid biosynthetic process"/>
    <property type="evidence" value="ECO:0007669"/>
    <property type="project" value="TreeGrafter"/>
</dbReference>
<feature type="transmembrane region" description="Helical" evidence="14">
    <location>
        <begin position="177"/>
        <end position="201"/>
    </location>
</feature>
<gene>
    <name evidence="15" type="ORF">PFHG_02827</name>
</gene>
<organism evidence="15 16">
    <name type="scientific">Plasmodium falciparum (isolate HB3)</name>
    <dbReference type="NCBI Taxonomy" id="137071"/>
    <lineage>
        <taxon>Eukaryota</taxon>
        <taxon>Sar</taxon>
        <taxon>Alveolata</taxon>
        <taxon>Apicomplexa</taxon>
        <taxon>Aconoidasida</taxon>
        <taxon>Haemosporida</taxon>
        <taxon>Plasmodiidae</taxon>
        <taxon>Plasmodium</taxon>
        <taxon>Plasmodium (Laverania)</taxon>
    </lineage>
</organism>
<dbReference type="PANTHER" id="PTHR11035">
    <property type="entry name" value="VERY-LONG-CHAIN (3R)-3-HYDROXYACYL-COA DEHYDRATASE"/>
    <property type="match status" value="1"/>
</dbReference>
<reference evidence="16" key="2">
    <citation type="submission" date="2006-03" db="EMBL/GenBank/DDBJ databases">
        <title>The genome sequence of the Plasmodium falciparum HB3.</title>
        <authorList>
            <consortium name="The Broad Institute Genome Sequencing Platform"/>
            <person name="Birren B."/>
            <person name="Lander E."/>
            <person name="Galagan J."/>
            <person name="Nusbaum C."/>
            <person name="Devon K."/>
            <person name="Henn M."/>
            <person name="Jaffe D."/>
            <person name="Butler J."/>
            <person name="Alvarez P."/>
            <person name="Gnerre S."/>
            <person name="Grabherr M."/>
            <person name="Kleber M."/>
            <person name="Mauceli E."/>
            <person name="Brockman W."/>
            <person name="MacCallum I.A."/>
            <person name="Rounsley S."/>
            <person name="Young S."/>
            <person name="LaButti K."/>
            <person name="Pushparaj V."/>
            <person name="DeCaprio D."/>
            <person name="Crawford M."/>
            <person name="Koehrsen M."/>
            <person name="Engels R."/>
            <person name="Montgomery P."/>
            <person name="Pearson M."/>
            <person name="Howarth C."/>
            <person name="Larson L."/>
            <person name="Luoma S."/>
            <person name="White J."/>
            <person name="Kodira C."/>
            <person name="Zeng Q."/>
            <person name="Oleary S."/>
            <person name="Yandava C."/>
            <person name="Alvarado L."/>
            <person name="Wirth D."/>
            <person name="Volkman S."/>
            <person name="Hartl D."/>
        </authorList>
    </citation>
    <scope>NUCLEOTIDE SEQUENCE [LARGE SCALE GENOMIC DNA]</scope>
</reference>
<dbReference type="Pfam" id="PF04387">
    <property type="entry name" value="PTPLA"/>
    <property type="match status" value="1"/>
</dbReference>
<accession>A0A0L7KCG0</accession>
<feature type="transmembrane region" description="Helical" evidence="14">
    <location>
        <begin position="86"/>
        <end position="106"/>
    </location>
</feature>
<dbReference type="GO" id="GO:0102158">
    <property type="term" value="F:very-long-chain (3R)-3-hydroxyacyl-CoA dehydratase activity"/>
    <property type="evidence" value="ECO:0007669"/>
    <property type="project" value="UniProtKB-EC"/>
</dbReference>
<evidence type="ECO:0000256" key="12">
    <source>
        <dbReference type="ARBA" id="ARBA00023239"/>
    </source>
</evidence>
<evidence type="ECO:0000256" key="5">
    <source>
        <dbReference type="ARBA" id="ARBA00022516"/>
    </source>
</evidence>
<evidence type="ECO:0000256" key="9">
    <source>
        <dbReference type="ARBA" id="ARBA00023098"/>
    </source>
</evidence>
<evidence type="ECO:0000256" key="8">
    <source>
        <dbReference type="ARBA" id="ARBA00022989"/>
    </source>
</evidence>
<keyword evidence="5" id="KW-0444">Lipid biosynthesis</keyword>
<evidence type="ECO:0000313" key="16">
    <source>
        <dbReference type="Proteomes" id="UP000054289"/>
    </source>
</evidence>
<evidence type="ECO:0000256" key="14">
    <source>
        <dbReference type="SAM" id="Phobius"/>
    </source>
</evidence>
<dbReference type="GO" id="GO:0030148">
    <property type="term" value="P:sphingolipid biosynthetic process"/>
    <property type="evidence" value="ECO:0007669"/>
    <property type="project" value="TreeGrafter"/>
</dbReference>
<evidence type="ECO:0000313" key="15">
    <source>
        <dbReference type="EMBL" id="KOB61043.1"/>
    </source>
</evidence>
<keyword evidence="12" id="KW-0456">Lyase</keyword>
<dbReference type="EMBL" id="CH671985">
    <property type="protein sequence ID" value="KOB61043.1"/>
    <property type="molecule type" value="Genomic_DNA"/>
</dbReference>
<dbReference type="InterPro" id="IPR007482">
    <property type="entry name" value="Tyr_Pase-like_PTPLA"/>
</dbReference>
<evidence type="ECO:0000256" key="4">
    <source>
        <dbReference type="ARBA" id="ARBA00013122"/>
    </source>
</evidence>
<comment type="subcellular location">
    <subcellularLocation>
        <location evidence="1">Membrane</location>
        <topology evidence="1">Multi-pass membrane protein</topology>
    </subcellularLocation>
</comment>
<dbReference type="Proteomes" id="UP000054289">
    <property type="component" value="Unassembled WGS sequence"/>
</dbReference>
<protein>
    <recommendedName>
        <fullName evidence="4">very-long-chain (3R)-3-hydroxyacyl-CoA dehydratase</fullName>
        <ecNumber evidence="4">4.2.1.134</ecNumber>
    </recommendedName>
</protein>
<evidence type="ECO:0000256" key="1">
    <source>
        <dbReference type="ARBA" id="ARBA00004141"/>
    </source>
</evidence>
<comment type="catalytic activity">
    <reaction evidence="13">
        <text>a very-long-chain (3R)-3-hydroxyacyl-CoA = a very-long-chain (2E)-enoyl-CoA + H2O</text>
        <dbReference type="Rhea" id="RHEA:45812"/>
        <dbReference type="ChEBI" id="CHEBI:15377"/>
        <dbReference type="ChEBI" id="CHEBI:83728"/>
        <dbReference type="ChEBI" id="CHEBI:85440"/>
        <dbReference type="EC" id="4.2.1.134"/>
    </reaction>
</comment>
<comment type="pathway">
    <text evidence="2">Lipid metabolism; fatty acid biosynthesis.</text>
</comment>
<evidence type="ECO:0000256" key="3">
    <source>
        <dbReference type="ARBA" id="ARBA00007811"/>
    </source>
</evidence>
<keyword evidence="6 14" id="KW-0812">Transmembrane</keyword>
<dbReference type="PANTHER" id="PTHR11035:SF3">
    <property type="entry name" value="VERY-LONG-CHAIN (3R)-3-HYDROXYACYL-COA DEHYDRATASE"/>
    <property type="match status" value="1"/>
</dbReference>
<reference evidence="15 16" key="1">
    <citation type="submission" date="2006-03" db="EMBL/GenBank/DDBJ databases">
        <title>Annotation of Plasmodium falciparum HB3.</title>
        <authorList>
            <consortium name="The Broad Institute Genome Sequencing Platform"/>
            <person name="Volkman S.K."/>
            <person name="Neafsey D.E."/>
            <person name="Dash A.P."/>
            <person name="Chitnis C.E."/>
            <person name="Hartl D.L."/>
            <person name="Young S.K."/>
            <person name="Zeng Q."/>
            <person name="Koehrsen M."/>
            <person name="Alvarado L."/>
            <person name="Berlin A."/>
            <person name="Borenstein D."/>
            <person name="Chapman S.B."/>
            <person name="Chen Z."/>
            <person name="Engels R."/>
            <person name="Freedman E."/>
            <person name="Gellesch M."/>
            <person name="Goldberg J."/>
            <person name="Griggs A."/>
            <person name="Gujja S."/>
            <person name="Heilman E.R."/>
            <person name="Heiman D.I."/>
            <person name="Howarth C."/>
            <person name="Jen D."/>
            <person name="Larson L."/>
            <person name="Mehta T."/>
            <person name="Neiman D."/>
            <person name="Park D."/>
            <person name="Pearson M."/>
            <person name="Roberts A."/>
            <person name="Saif S."/>
            <person name="Shea T."/>
            <person name="Shenoy N."/>
            <person name="Sisk P."/>
            <person name="Stolte C."/>
            <person name="Sykes S."/>
            <person name="Walk T."/>
            <person name="White J."/>
            <person name="Yandava C."/>
            <person name="Haas B."/>
            <person name="Henn M.R."/>
            <person name="Nusbaum C."/>
            <person name="Birren B."/>
        </authorList>
    </citation>
    <scope>NUCLEOTIDE SEQUENCE [LARGE SCALE GENOMIC DNA]</scope>
    <source>
        <strain evidence="15">HB3</strain>
    </source>
</reference>
<feature type="transmembrane region" description="Helical" evidence="14">
    <location>
        <begin position="137"/>
        <end position="156"/>
    </location>
</feature>
<evidence type="ECO:0000256" key="10">
    <source>
        <dbReference type="ARBA" id="ARBA00023136"/>
    </source>
</evidence>
<dbReference type="GO" id="GO:0030497">
    <property type="term" value="P:fatty acid elongation"/>
    <property type="evidence" value="ECO:0007669"/>
    <property type="project" value="TreeGrafter"/>
</dbReference>
<evidence type="ECO:0000256" key="2">
    <source>
        <dbReference type="ARBA" id="ARBA00005194"/>
    </source>
</evidence>
<dbReference type="UniPathway" id="UPA00094"/>
<dbReference type="OrthoDB" id="46988at2759"/>
<evidence type="ECO:0000256" key="11">
    <source>
        <dbReference type="ARBA" id="ARBA00023160"/>
    </source>
</evidence>
<comment type="similarity">
    <text evidence="3">Belongs to the very long-chain fatty acids dehydratase HACD family.</text>
</comment>
<dbReference type="OMA" id="WSYILWQ"/>